<evidence type="ECO:0000313" key="3">
    <source>
        <dbReference type="Proteomes" id="UP000274756"/>
    </source>
</evidence>
<keyword evidence="3" id="KW-1185">Reference proteome</keyword>
<name>A0A158Q3K2_DRAME</name>
<dbReference type="AlphaFoldDB" id="A0A158Q3K2"/>
<accession>A0A158Q3K2</accession>
<gene>
    <name evidence="1" type="ORF">DME_LOCUS6930</name>
</gene>
<organism evidence="2 4">
    <name type="scientific">Dracunculus medinensis</name>
    <name type="common">Guinea worm</name>
    <dbReference type="NCBI Taxonomy" id="318479"/>
    <lineage>
        <taxon>Eukaryota</taxon>
        <taxon>Metazoa</taxon>
        <taxon>Ecdysozoa</taxon>
        <taxon>Nematoda</taxon>
        <taxon>Chromadorea</taxon>
        <taxon>Rhabditida</taxon>
        <taxon>Spirurina</taxon>
        <taxon>Dracunculoidea</taxon>
        <taxon>Dracunculidae</taxon>
        <taxon>Dracunculus</taxon>
    </lineage>
</organism>
<dbReference type="STRING" id="318479.A0A158Q3K2"/>
<dbReference type="OrthoDB" id="5852419at2759"/>
<dbReference type="Proteomes" id="UP000274756">
    <property type="component" value="Unassembled WGS sequence"/>
</dbReference>
<sequence>MKCAERESNILQQSCAVNSKQSVCGFSTPMEFLNWIRKSPSYSTVELAGKNSNAAWHHRRLLLHPLYTHPRRFYHLAGGHQPIITEKHVLPYLRRPSLPLPGWTLRHYSTLPLIYARPSTVDRYGSTAKIYPMDDWTERINNCLDDIGRTARSMNRWTQIKPENRYNFSLVS</sequence>
<reference evidence="1 3" key="2">
    <citation type="submission" date="2018-11" db="EMBL/GenBank/DDBJ databases">
        <authorList>
            <consortium name="Pathogen Informatics"/>
        </authorList>
    </citation>
    <scope>NUCLEOTIDE SEQUENCE [LARGE SCALE GENOMIC DNA]</scope>
</reference>
<dbReference type="WBParaSite" id="DME_0000257001-mRNA-1">
    <property type="protein sequence ID" value="DME_0000257001-mRNA-1"/>
    <property type="gene ID" value="DME_0000257001"/>
</dbReference>
<evidence type="ECO:0000313" key="1">
    <source>
        <dbReference type="EMBL" id="VDN56957.1"/>
    </source>
</evidence>
<dbReference type="Proteomes" id="UP000038040">
    <property type="component" value="Unplaced"/>
</dbReference>
<dbReference type="EMBL" id="UYYG01001157">
    <property type="protein sequence ID" value="VDN56957.1"/>
    <property type="molecule type" value="Genomic_DNA"/>
</dbReference>
<evidence type="ECO:0000313" key="2">
    <source>
        <dbReference type="Proteomes" id="UP000038040"/>
    </source>
</evidence>
<reference evidence="4" key="1">
    <citation type="submission" date="2016-04" db="UniProtKB">
        <authorList>
            <consortium name="WormBaseParasite"/>
        </authorList>
    </citation>
    <scope>IDENTIFICATION</scope>
</reference>
<proteinExistence type="predicted"/>
<evidence type="ECO:0000313" key="4">
    <source>
        <dbReference type="WBParaSite" id="DME_0000257001-mRNA-1"/>
    </source>
</evidence>
<protein>
    <submittedName>
        <fullName evidence="1 4">Uncharacterized protein</fullName>
    </submittedName>
</protein>